<accession>A0ABQ6IBN4</accession>
<organism evidence="2 3">
    <name type="scientific">Demequina litorisediminis</name>
    <dbReference type="NCBI Taxonomy" id="1849022"/>
    <lineage>
        <taxon>Bacteria</taxon>
        <taxon>Bacillati</taxon>
        <taxon>Actinomycetota</taxon>
        <taxon>Actinomycetes</taxon>
        <taxon>Micrococcales</taxon>
        <taxon>Demequinaceae</taxon>
        <taxon>Demequina</taxon>
    </lineage>
</organism>
<comment type="caution">
    <text evidence="2">The sequence shown here is derived from an EMBL/GenBank/DDBJ whole genome shotgun (WGS) entry which is preliminary data.</text>
</comment>
<feature type="compositionally biased region" description="Low complexity" evidence="1">
    <location>
        <begin position="83"/>
        <end position="95"/>
    </location>
</feature>
<reference evidence="3" key="1">
    <citation type="journal article" date="2019" name="Int. J. Syst. Evol. Microbiol.">
        <title>The Global Catalogue of Microorganisms (GCM) 10K type strain sequencing project: providing services to taxonomists for standard genome sequencing and annotation.</title>
        <authorList>
            <consortium name="The Broad Institute Genomics Platform"/>
            <consortium name="The Broad Institute Genome Sequencing Center for Infectious Disease"/>
            <person name="Wu L."/>
            <person name="Ma J."/>
        </authorList>
    </citation>
    <scope>NUCLEOTIDE SEQUENCE [LARGE SCALE GENOMIC DNA]</scope>
    <source>
        <strain evidence="3">NBRC 112299</strain>
    </source>
</reference>
<protein>
    <submittedName>
        <fullName evidence="2">Uncharacterized protein</fullName>
    </submittedName>
</protein>
<dbReference type="Proteomes" id="UP001157125">
    <property type="component" value="Unassembled WGS sequence"/>
</dbReference>
<keyword evidence="3" id="KW-1185">Reference proteome</keyword>
<dbReference type="EMBL" id="BSUN01000001">
    <property type="protein sequence ID" value="GMA35200.1"/>
    <property type="molecule type" value="Genomic_DNA"/>
</dbReference>
<gene>
    <name evidence="2" type="ORF">GCM10025876_14040</name>
</gene>
<name>A0ABQ6IBN4_9MICO</name>
<dbReference type="RefSeq" id="WP_284327821.1">
    <property type="nucleotide sequence ID" value="NZ_BSUN01000001.1"/>
</dbReference>
<feature type="compositionally biased region" description="Low complexity" evidence="1">
    <location>
        <begin position="18"/>
        <end position="30"/>
    </location>
</feature>
<evidence type="ECO:0000313" key="2">
    <source>
        <dbReference type="EMBL" id="GMA35200.1"/>
    </source>
</evidence>
<evidence type="ECO:0000256" key="1">
    <source>
        <dbReference type="SAM" id="MobiDB-lite"/>
    </source>
</evidence>
<feature type="compositionally biased region" description="Basic and acidic residues" evidence="1">
    <location>
        <begin position="61"/>
        <end position="82"/>
    </location>
</feature>
<evidence type="ECO:0000313" key="3">
    <source>
        <dbReference type="Proteomes" id="UP001157125"/>
    </source>
</evidence>
<feature type="region of interest" description="Disordered" evidence="1">
    <location>
        <begin position="18"/>
        <end position="113"/>
    </location>
</feature>
<sequence>MASIDAVGGRMLGVVLEGVSRSGRSGVKGEYGYAYGTPSPAGAAPVEGIAPRDGSATGAARAREQESDEDPHPDGEGVHLDDLAAGAADLGPDIPAAERLDGEDLVPVEDGAR</sequence>
<proteinExistence type="predicted"/>